<comment type="caution">
    <text evidence="2">The sequence shown here is derived from an EMBL/GenBank/DDBJ whole genome shotgun (WGS) entry which is preliminary data.</text>
</comment>
<proteinExistence type="predicted"/>
<organism evidence="2 3">
    <name type="scientific">Dulcicalothrix desertica PCC 7102</name>
    <dbReference type="NCBI Taxonomy" id="232991"/>
    <lineage>
        <taxon>Bacteria</taxon>
        <taxon>Bacillati</taxon>
        <taxon>Cyanobacteriota</taxon>
        <taxon>Cyanophyceae</taxon>
        <taxon>Nostocales</taxon>
        <taxon>Calotrichaceae</taxon>
        <taxon>Dulcicalothrix</taxon>
    </lineage>
</organism>
<sequence length="203" mass="23109">MKVILYVETNLIMGIAKGQDVEAQDLLFNTPASISIVIPSICFLEAHTTWQNEQKHNKDFIEKINNQISESKRDITSINAQLTASSLDQSKISFQERISDVKNRFDLTLDAVANKAEEIPLEIAAIQESIDRKILEDKHLIDKIILECIIRHALLHPDITKAFLSFNSKEFGKREVAQLLQDTGIRYFSKTTNFLGWLQAQNP</sequence>
<reference evidence="2" key="2">
    <citation type="journal article" date="2019" name="Genome Biol. Evol.">
        <title>Day and night: Metabolic profiles and evolutionary relationships of six axenic non-marine cyanobacteria.</title>
        <authorList>
            <person name="Will S.E."/>
            <person name="Henke P."/>
            <person name="Boedeker C."/>
            <person name="Huang S."/>
            <person name="Brinkmann H."/>
            <person name="Rohde M."/>
            <person name="Jarek M."/>
            <person name="Friedl T."/>
            <person name="Seufert S."/>
            <person name="Schumacher M."/>
            <person name="Overmann J."/>
            <person name="Neumann-Schaal M."/>
            <person name="Petersen J."/>
        </authorList>
    </citation>
    <scope>NUCLEOTIDE SEQUENCE [LARGE SCALE GENOMIC DNA]</scope>
    <source>
        <strain evidence="2">PCC 7102</strain>
    </source>
</reference>
<evidence type="ECO:0000313" key="3">
    <source>
        <dbReference type="Proteomes" id="UP000271624"/>
    </source>
</evidence>
<keyword evidence="3" id="KW-1185">Reference proteome</keyword>
<dbReference type="InterPro" id="IPR032557">
    <property type="entry name" value="DUF4935"/>
</dbReference>
<evidence type="ECO:0000313" key="2">
    <source>
        <dbReference type="EMBL" id="RUT01366.1"/>
    </source>
</evidence>
<reference evidence="2" key="1">
    <citation type="submission" date="2018-12" db="EMBL/GenBank/DDBJ databases">
        <authorList>
            <person name="Will S."/>
            <person name="Neumann-Schaal M."/>
            <person name="Henke P."/>
        </authorList>
    </citation>
    <scope>NUCLEOTIDE SEQUENCE</scope>
    <source>
        <strain evidence="2">PCC 7102</strain>
    </source>
</reference>
<gene>
    <name evidence="2" type="ORF">DSM106972_069170</name>
</gene>
<evidence type="ECO:0000259" key="1">
    <source>
        <dbReference type="Pfam" id="PF16289"/>
    </source>
</evidence>
<feature type="domain" description="DUF4935" evidence="1">
    <location>
        <begin position="5"/>
        <end position="171"/>
    </location>
</feature>
<dbReference type="Pfam" id="PF16289">
    <property type="entry name" value="PIN_12"/>
    <property type="match status" value="1"/>
</dbReference>
<name>A0A3S1D0K1_9CYAN</name>
<protein>
    <recommendedName>
        <fullName evidence="1">DUF4935 domain-containing protein</fullName>
    </recommendedName>
</protein>
<dbReference type="Proteomes" id="UP000271624">
    <property type="component" value="Unassembled WGS sequence"/>
</dbReference>
<dbReference type="AlphaFoldDB" id="A0A3S1D0K1"/>
<dbReference type="EMBL" id="RSCL01000020">
    <property type="protein sequence ID" value="RUT01366.1"/>
    <property type="molecule type" value="Genomic_DNA"/>
</dbReference>
<accession>A0A3S1D0K1</accession>